<dbReference type="InterPro" id="IPR041682">
    <property type="entry name" value="AAA_14"/>
</dbReference>
<dbReference type="AlphaFoldDB" id="A0AAP2CE17"/>
<dbReference type="EMBL" id="JAHCMY010000001">
    <property type="protein sequence ID" value="MBS9522583.1"/>
    <property type="molecule type" value="Genomic_DNA"/>
</dbReference>
<dbReference type="InterPro" id="IPR027417">
    <property type="entry name" value="P-loop_NTPase"/>
</dbReference>
<protein>
    <submittedName>
        <fullName evidence="2">ATP-binding protein</fullName>
    </submittedName>
</protein>
<dbReference type="PANTHER" id="PTHR42990">
    <property type="entry name" value="ATPASE"/>
    <property type="match status" value="1"/>
</dbReference>
<reference evidence="2 3" key="1">
    <citation type="submission" date="2021-05" db="EMBL/GenBank/DDBJ databases">
        <authorList>
            <person name="Zhang Z.D."/>
            <person name="Osman G."/>
        </authorList>
    </citation>
    <scope>NUCLEOTIDE SEQUENCE [LARGE SCALE GENOMIC DNA]</scope>
    <source>
        <strain evidence="2 3">KCTC 32217</strain>
    </source>
</reference>
<dbReference type="Pfam" id="PF13173">
    <property type="entry name" value="AAA_14"/>
    <property type="match status" value="1"/>
</dbReference>
<dbReference type="GO" id="GO:0005524">
    <property type="term" value="F:ATP binding"/>
    <property type="evidence" value="ECO:0007669"/>
    <property type="project" value="UniProtKB-KW"/>
</dbReference>
<keyword evidence="2" id="KW-0547">Nucleotide-binding</keyword>
<dbReference type="InterPro" id="IPR003593">
    <property type="entry name" value="AAA+_ATPase"/>
</dbReference>
<evidence type="ECO:0000313" key="2">
    <source>
        <dbReference type="EMBL" id="MBS9522583.1"/>
    </source>
</evidence>
<dbReference type="PANTHER" id="PTHR42990:SF1">
    <property type="entry name" value="AAA+ ATPASE DOMAIN-CONTAINING PROTEIN"/>
    <property type="match status" value="1"/>
</dbReference>
<proteinExistence type="predicted"/>
<keyword evidence="2" id="KW-0067">ATP-binding</keyword>
<dbReference type="RefSeq" id="WP_213943480.1">
    <property type="nucleotide sequence ID" value="NZ_JAHCMY010000001.1"/>
</dbReference>
<dbReference type="Proteomes" id="UP001319104">
    <property type="component" value="Unassembled WGS sequence"/>
</dbReference>
<evidence type="ECO:0000259" key="1">
    <source>
        <dbReference type="SMART" id="SM00382"/>
    </source>
</evidence>
<comment type="caution">
    <text evidence="2">The sequence shown here is derived from an EMBL/GenBank/DDBJ whole genome shotgun (WGS) entry which is preliminary data.</text>
</comment>
<dbReference type="SMART" id="SM00382">
    <property type="entry name" value="AAA"/>
    <property type="match status" value="1"/>
</dbReference>
<organism evidence="2 3">
    <name type="scientific">Litoribacter ruber</name>
    <dbReference type="NCBI Taxonomy" id="702568"/>
    <lineage>
        <taxon>Bacteria</taxon>
        <taxon>Pseudomonadati</taxon>
        <taxon>Bacteroidota</taxon>
        <taxon>Cytophagia</taxon>
        <taxon>Cytophagales</taxon>
        <taxon>Cyclobacteriaceae</taxon>
        <taxon>Litoribacter</taxon>
    </lineage>
</organism>
<gene>
    <name evidence="2" type="ORF">KI659_01025</name>
</gene>
<evidence type="ECO:0000313" key="3">
    <source>
        <dbReference type="Proteomes" id="UP001319104"/>
    </source>
</evidence>
<feature type="domain" description="AAA+ ATPase" evidence="1">
    <location>
        <begin position="30"/>
        <end position="146"/>
    </location>
</feature>
<name>A0AAP2CE17_9BACT</name>
<dbReference type="SUPFAM" id="SSF52540">
    <property type="entry name" value="P-loop containing nucleoside triphosphate hydrolases"/>
    <property type="match status" value="1"/>
</dbReference>
<keyword evidence="3" id="KW-1185">Reference proteome</keyword>
<sequence length="398" mass="45332">MNPLYNKYRSLLNTIKLNFKRSLIGEINWQSRGICITGARGTGKSTLMLQYIKENLSPSEALYLSLDDLYFKQHSLVEVAESFIQQGGKYLFLDEVHKYDDWQLAVKNIYDFNPELKLILSGSSILALQKSVADLSRRLVYYELPELSLREYIAIKSNLGLPRYSIADILTHHMEIANELSSKVPLPLAELAKHLQFGAYPFFMEGEQDYFAKITQLINLIIDYDLPFGKDITVATQSKLKKLLYILSTSVPFTPNISKLAEKTETTRLQLLEFLHLLEASRLIRNLRSSTVGVSMMNKPDKIYLHNTSLIHALAEGTPEKGNIRETFTMAQLQNAGLKITFPKNGDFLVNGKYLFEVGGKQKNQKQIHAEKDSYIIADDLVHGYGNKVPMYLLGFLY</sequence>
<accession>A0AAP2CE17</accession>